<reference evidence="1 2" key="1">
    <citation type="submission" date="2020-12" db="EMBL/GenBank/DDBJ databases">
        <title>FDA dAtabase for Regulatory Grade micrObial Sequences (FDA-ARGOS): Supporting development and validation of Infectious Disease Dx tests.</title>
        <authorList>
            <person name="Nelson B."/>
            <person name="Plummer A."/>
            <person name="Tallon L."/>
            <person name="Sadzewicz L."/>
            <person name="Zhao X."/>
            <person name="Boylan J."/>
            <person name="Ott S."/>
            <person name="Bowen H."/>
            <person name="Vavikolanu K."/>
            <person name="Mehta A."/>
            <person name="Aluvathingal J."/>
            <person name="Nadendla S."/>
            <person name="Myers T."/>
            <person name="Yan Y."/>
            <person name="Sichtig H."/>
        </authorList>
    </citation>
    <scope>NUCLEOTIDE SEQUENCE [LARGE SCALE GENOMIC DNA]</scope>
    <source>
        <strain evidence="1 2">FDAARGOS_920</strain>
    </source>
</reference>
<name>A0A7T2V4P0_9BACI</name>
<dbReference type="EMBL" id="CP065739">
    <property type="protein sequence ID" value="QPR77149.1"/>
    <property type="molecule type" value="Genomic_DNA"/>
</dbReference>
<protein>
    <submittedName>
        <fullName evidence="1">Uncharacterized protein</fullName>
    </submittedName>
</protein>
<organism evidence="1 2">
    <name type="scientific">Bacillus tropicus</name>
    <dbReference type="NCBI Taxonomy" id="2026188"/>
    <lineage>
        <taxon>Bacteria</taxon>
        <taxon>Bacillati</taxon>
        <taxon>Bacillota</taxon>
        <taxon>Bacilli</taxon>
        <taxon>Bacillales</taxon>
        <taxon>Bacillaceae</taxon>
        <taxon>Bacillus</taxon>
        <taxon>Bacillus cereus group</taxon>
    </lineage>
</organism>
<proteinExistence type="predicted"/>
<keyword evidence="2" id="KW-1185">Reference proteome</keyword>
<gene>
    <name evidence="1" type="ORF">I6G77_24775</name>
</gene>
<sequence length="54" mass="6300">MQSDLKKKIEPYLQKEEDITKKIVLKTVELVSTRKKLSTQALVKKLDRDIDSLI</sequence>
<dbReference type="Proteomes" id="UP000594791">
    <property type="component" value="Chromosome"/>
</dbReference>
<evidence type="ECO:0000313" key="1">
    <source>
        <dbReference type="EMBL" id="QPR77149.1"/>
    </source>
</evidence>
<evidence type="ECO:0000313" key="2">
    <source>
        <dbReference type="Proteomes" id="UP000594791"/>
    </source>
</evidence>
<dbReference type="RefSeq" id="WP_176542815.1">
    <property type="nucleotide sequence ID" value="NZ_CP065739.1"/>
</dbReference>
<accession>A0A7T2V4P0</accession>